<proteinExistence type="predicted"/>
<evidence type="ECO:0000313" key="1">
    <source>
        <dbReference type="EMBL" id="URW77094.1"/>
    </source>
</evidence>
<reference evidence="1" key="1">
    <citation type="submission" date="2022-05" db="EMBL/GenBank/DDBJ databases">
        <title>Sphingomonas sp. strain RMG20 Genome sequencing and assembly.</title>
        <authorList>
            <person name="Kim I."/>
        </authorList>
    </citation>
    <scope>NUCLEOTIDE SEQUENCE</scope>
    <source>
        <strain evidence="1">RMG20</strain>
    </source>
</reference>
<accession>A0ABY4TYL4</accession>
<dbReference type="InterPro" id="IPR021795">
    <property type="entry name" value="DUF3363"/>
</dbReference>
<dbReference type="Proteomes" id="UP001055580">
    <property type="component" value="Chromosome"/>
</dbReference>
<keyword evidence="2" id="KW-1185">Reference proteome</keyword>
<organism evidence="1 2">
    <name type="scientific">Sphingomonas donggukensis</name>
    <dbReference type="NCBI Taxonomy" id="2949093"/>
    <lineage>
        <taxon>Bacteria</taxon>
        <taxon>Pseudomonadati</taxon>
        <taxon>Pseudomonadota</taxon>
        <taxon>Alphaproteobacteria</taxon>
        <taxon>Sphingomonadales</taxon>
        <taxon>Sphingomonadaceae</taxon>
        <taxon>Sphingomonas</taxon>
    </lineage>
</organism>
<protein>
    <submittedName>
        <fullName evidence="1">DUF3363 domain-containing protein</fullName>
    </submittedName>
</protein>
<dbReference type="RefSeq" id="WP_250755016.1">
    <property type="nucleotide sequence ID" value="NZ_CP098401.1"/>
</dbReference>
<evidence type="ECO:0000313" key="2">
    <source>
        <dbReference type="Proteomes" id="UP001055580"/>
    </source>
</evidence>
<dbReference type="Pfam" id="PF11843">
    <property type="entry name" value="DUF3363"/>
    <property type="match status" value="1"/>
</dbReference>
<dbReference type="EMBL" id="CP098401">
    <property type="protein sequence ID" value="URW77094.1"/>
    <property type="molecule type" value="Genomic_DNA"/>
</dbReference>
<name>A0ABY4TYL4_9SPHN</name>
<sequence length="570" mass="61557">MSDDRRFQVRPGRIRSAKAKGAKTFLATALKSAQKAGGLEAGGRSARSTFGRGRASSVAAHRLLGDRSRGAIVKARVVRMRGSVGALRAHVAYLQRDGVTRDGEPGRLFGATDEVVDGRAFAERCAEDRHHFRFIVSPDDAAELDSLKDFTRTLLDDAARDLGTRLDWVAVDHWNTAHPHVHILVRGRDEDGENLVIGRDYISRGLRARAGALVTQELGPKSELEIRRALDAEVGAERWTRLDRLLGREAARADGIIDLRPGGSPDPLRFHRIGRMHTLERLGLAASVGAGRWALAAEAEARLRDLSIRGDVIRRMHRAMGEGSAPADWVLDASAAGQPVIGRLAAHGLDNELAGTAFAIIDGADGRVHHVALPSVAALGEPVDGAIVELRQFADARSAQRTALAVRSDWTLDQQVTAEGATWLDRQLVARTPVALADRGFGAEVNTALAERADQLSKLGLARRNGSSWSFAPGMLDDLRRRDLAREGRRLAGQTGLAFETVEAGDAVSGVFRRRLNLASGRFAMIDNGLGFQLVPWSPGLERHRGGQVDGIAGPGGIDWSRSRDRGISI</sequence>
<gene>
    <name evidence="1" type="ORF">M9980_01180</name>
</gene>